<dbReference type="PATRIC" id="fig|1423731.3.peg.1619"/>
<sequence>MILLTKTCSINNYIYKLSLHGGLLNVTSSDMDAKKYFDSNKEEFNIAINNFNCNIVQKMVDNILF</sequence>
<comment type="caution">
    <text evidence="1">The sequence shown here is derived from an EMBL/GenBank/DDBJ whole genome shotgun (WGS) entry which is preliminary data.</text>
</comment>
<evidence type="ECO:0000313" key="2">
    <source>
        <dbReference type="Proteomes" id="UP000051621"/>
    </source>
</evidence>
<name>A0A0R1MDA4_9LACO</name>
<keyword evidence="2" id="KW-1185">Reference proteome</keyword>
<dbReference type="Proteomes" id="UP000051621">
    <property type="component" value="Unassembled WGS sequence"/>
</dbReference>
<accession>A0A0R1MDA4</accession>
<proteinExistence type="predicted"/>
<dbReference type="EMBL" id="AZEF01000027">
    <property type="protein sequence ID" value="KRL01432.1"/>
    <property type="molecule type" value="Genomic_DNA"/>
</dbReference>
<dbReference type="AlphaFoldDB" id="A0A0R1MDA4"/>
<gene>
    <name evidence="1" type="ORF">FC81_GL001578</name>
</gene>
<protein>
    <submittedName>
        <fullName evidence="1">Uncharacterized protein</fullName>
    </submittedName>
</protein>
<evidence type="ECO:0000313" key="1">
    <source>
        <dbReference type="EMBL" id="KRL01432.1"/>
    </source>
</evidence>
<reference evidence="1 2" key="1">
    <citation type="journal article" date="2015" name="Genome Announc.">
        <title>Expanding the biotechnology potential of lactobacilli through comparative genomics of 213 strains and associated genera.</title>
        <authorList>
            <person name="Sun Z."/>
            <person name="Harris H.M."/>
            <person name="McCann A."/>
            <person name="Guo C."/>
            <person name="Argimon S."/>
            <person name="Zhang W."/>
            <person name="Yang X."/>
            <person name="Jeffery I.B."/>
            <person name="Cooney J.C."/>
            <person name="Kagawa T.F."/>
            <person name="Liu W."/>
            <person name="Song Y."/>
            <person name="Salvetti E."/>
            <person name="Wrobel A."/>
            <person name="Rasinkangas P."/>
            <person name="Parkhill J."/>
            <person name="Rea M.C."/>
            <person name="O'Sullivan O."/>
            <person name="Ritari J."/>
            <person name="Douillard F.P."/>
            <person name="Paul Ross R."/>
            <person name="Yang R."/>
            <person name="Briner A.E."/>
            <person name="Felis G.E."/>
            <person name="de Vos W.M."/>
            <person name="Barrangou R."/>
            <person name="Klaenhammer T.R."/>
            <person name="Caufield P.W."/>
            <person name="Cui Y."/>
            <person name="Zhang H."/>
            <person name="O'Toole P.W."/>
        </authorList>
    </citation>
    <scope>NUCLEOTIDE SEQUENCE [LARGE SCALE GENOMIC DNA]</scope>
    <source>
        <strain evidence="1 2">DSM 19910</strain>
    </source>
</reference>
<organism evidence="1 2">
    <name type="scientific">Liquorilactobacillus capillatus DSM 19910</name>
    <dbReference type="NCBI Taxonomy" id="1423731"/>
    <lineage>
        <taxon>Bacteria</taxon>
        <taxon>Bacillati</taxon>
        <taxon>Bacillota</taxon>
        <taxon>Bacilli</taxon>
        <taxon>Lactobacillales</taxon>
        <taxon>Lactobacillaceae</taxon>
        <taxon>Liquorilactobacillus</taxon>
    </lineage>
</organism>